<dbReference type="EMBL" id="HBUF01064210">
    <property type="protein sequence ID" value="CAG6627069.1"/>
    <property type="molecule type" value="Transcribed_RNA"/>
</dbReference>
<dbReference type="EMBL" id="HBUF01064215">
    <property type="protein sequence ID" value="CAG6627088.1"/>
    <property type="molecule type" value="Transcribed_RNA"/>
</dbReference>
<dbReference type="PROSITE" id="PS51362">
    <property type="entry name" value="TGF_BETA_2"/>
    <property type="match status" value="1"/>
</dbReference>
<feature type="domain" description="TGF-beta family profile" evidence="9">
    <location>
        <begin position="318"/>
        <end position="431"/>
    </location>
</feature>
<dbReference type="InterPro" id="IPR001111">
    <property type="entry name" value="TGF-b_propeptide"/>
</dbReference>
<proteinExistence type="inferred from homology"/>
<evidence type="ECO:0000256" key="7">
    <source>
        <dbReference type="SAM" id="MobiDB-lite"/>
    </source>
</evidence>
<organism evidence="10">
    <name type="scientific">Cacopsylla melanoneura</name>
    <dbReference type="NCBI Taxonomy" id="428564"/>
    <lineage>
        <taxon>Eukaryota</taxon>
        <taxon>Metazoa</taxon>
        <taxon>Ecdysozoa</taxon>
        <taxon>Arthropoda</taxon>
        <taxon>Hexapoda</taxon>
        <taxon>Insecta</taxon>
        <taxon>Pterygota</taxon>
        <taxon>Neoptera</taxon>
        <taxon>Paraneoptera</taxon>
        <taxon>Hemiptera</taxon>
        <taxon>Sternorrhyncha</taxon>
        <taxon>Psylloidea</taxon>
        <taxon>Psyllidae</taxon>
        <taxon>Psyllinae</taxon>
        <taxon>Cacopsylla</taxon>
    </lineage>
</organism>
<dbReference type="PRINTS" id="PR00669">
    <property type="entry name" value="INHIBINA"/>
</dbReference>
<feature type="region of interest" description="Disordered" evidence="7">
    <location>
        <begin position="21"/>
        <end position="43"/>
    </location>
</feature>
<keyword evidence="4 6" id="KW-0339">Growth factor</keyword>
<keyword evidence="3" id="KW-0964">Secreted</keyword>
<dbReference type="EMBL" id="HBUF01064214">
    <property type="protein sequence ID" value="CAG6627083.1"/>
    <property type="molecule type" value="Transcribed_RNA"/>
</dbReference>
<keyword evidence="5" id="KW-1015">Disulfide bond</keyword>
<dbReference type="PANTHER" id="PTHR11848">
    <property type="entry name" value="TGF-BETA FAMILY"/>
    <property type="match status" value="1"/>
</dbReference>
<feature type="signal peptide" evidence="8">
    <location>
        <begin position="1"/>
        <end position="18"/>
    </location>
</feature>
<dbReference type="Pfam" id="PF00019">
    <property type="entry name" value="TGF_beta"/>
    <property type="match status" value="1"/>
</dbReference>
<reference evidence="10" key="1">
    <citation type="submission" date="2021-05" db="EMBL/GenBank/DDBJ databases">
        <authorList>
            <person name="Alioto T."/>
            <person name="Alioto T."/>
            <person name="Gomez Garrido J."/>
        </authorList>
    </citation>
    <scope>NUCLEOTIDE SEQUENCE</scope>
</reference>
<dbReference type="Gene3D" id="2.10.90.10">
    <property type="entry name" value="Cystine-knot cytokines"/>
    <property type="match status" value="1"/>
</dbReference>
<keyword evidence="8" id="KW-0732">Signal</keyword>
<dbReference type="PANTHER" id="PTHR11848:SF262">
    <property type="entry name" value="LD29161P"/>
    <property type="match status" value="1"/>
</dbReference>
<dbReference type="PROSITE" id="PS00250">
    <property type="entry name" value="TGF_BETA_1"/>
    <property type="match status" value="1"/>
</dbReference>
<comment type="similarity">
    <text evidence="2 6">Belongs to the TGF-beta family.</text>
</comment>
<comment type="subcellular location">
    <subcellularLocation>
        <location evidence="1">Secreted</location>
    </subcellularLocation>
</comment>
<evidence type="ECO:0000256" key="8">
    <source>
        <dbReference type="SAM" id="SignalP"/>
    </source>
</evidence>
<evidence type="ECO:0000259" key="9">
    <source>
        <dbReference type="PROSITE" id="PS51362"/>
    </source>
</evidence>
<name>A0A8D8Q8E4_9HEMI</name>
<protein>
    <submittedName>
        <fullName evidence="10">Growth/differentiation factor 8</fullName>
    </submittedName>
</protein>
<dbReference type="CDD" id="cd13751">
    <property type="entry name" value="TGF_beta_GDF8_like"/>
    <property type="match status" value="1"/>
</dbReference>
<evidence type="ECO:0000256" key="3">
    <source>
        <dbReference type="ARBA" id="ARBA00022525"/>
    </source>
</evidence>
<dbReference type="EMBL" id="HBUF01064213">
    <property type="protein sequence ID" value="CAG6627081.1"/>
    <property type="molecule type" value="Transcribed_RNA"/>
</dbReference>
<dbReference type="InterPro" id="IPR017948">
    <property type="entry name" value="TGFb_CS"/>
</dbReference>
<evidence type="ECO:0000256" key="1">
    <source>
        <dbReference type="ARBA" id="ARBA00004613"/>
    </source>
</evidence>
<dbReference type="GO" id="GO:0005615">
    <property type="term" value="C:extracellular space"/>
    <property type="evidence" value="ECO:0007669"/>
    <property type="project" value="TreeGrafter"/>
</dbReference>
<dbReference type="SMART" id="SM00204">
    <property type="entry name" value="TGFB"/>
    <property type="match status" value="1"/>
</dbReference>
<evidence type="ECO:0000256" key="5">
    <source>
        <dbReference type="ARBA" id="ARBA00023157"/>
    </source>
</evidence>
<dbReference type="GO" id="GO:0005125">
    <property type="term" value="F:cytokine activity"/>
    <property type="evidence" value="ECO:0007669"/>
    <property type="project" value="TreeGrafter"/>
</dbReference>
<evidence type="ECO:0000256" key="2">
    <source>
        <dbReference type="ARBA" id="ARBA00006656"/>
    </source>
</evidence>
<dbReference type="EMBL" id="HBUF01064211">
    <property type="protein sequence ID" value="CAG6627074.1"/>
    <property type="molecule type" value="Transcribed_RNA"/>
</dbReference>
<evidence type="ECO:0000256" key="6">
    <source>
        <dbReference type="RuleBase" id="RU000354"/>
    </source>
</evidence>
<dbReference type="InterPro" id="IPR029034">
    <property type="entry name" value="Cystine-knot_cytokine"/>
</dbReference>
<accession>A0A8D8Q8E4</accession>
<dbReference type="Gene3D" id="2.60.120.970">
    <property type="match status" value="1"/>
</dbReference>
<evidence type="ECO:0000256" key="4">
    <source>
        <dbReference type="ARBA" id="ARBA00023030"/>
    </source>
</evidence>
<dbReference type="AlphaFoldDB" id="A0A8D8Q8E4"/>
<sequence length="431" mass="49376">MLCRYLTTLLLILTVSTAATPSTATSRDTASKRNTNNNNPDLKMLMESMNSPSVSIADEYSSRESTPLSGGGCPKCIAREEKKNYSLNTIREDILSKLGFTHPPNVTGKNLTIKAEMYDFISKQRGSPFEQLNPRYHHQHHLYQNDDPSGSSVFYREEEEEDFHFMTDRVLAISQPHHHQLRHQHPRGPFILQFKFSSKTLQYKVQGAILWVYLKSTGTSHNVPVNIEVKRLLQPKQNATWSSVISKKEIRRNGTEGHWVLLDVKSMVSEWFKKPKENYGIVIEASPASENNSIVTIPTISSEEILVPVLEIRIQDDRKNRMRRTINYDCDENSNETRCCRRSLVVNFDDFGWDWVVAPRQYDAYMCNGDCPYAWQTASLNAYITSQSKDRVPLCCAPKKMSTLALIYYDHDSELRYSKLPNSIVESCNCA</sequence>
<dbReference type="InterPro" id="IPR015615">
    <property type="entry name" value="TGF-beta-rel"/>
</dbReference>
<feature type="chain" id="PRO_5033956081" evidence="8">
    <location>
        <begin position="19"/>
        <end position="431"/>
    </location>
</feature>
<dbReference type="SUPFAM" id="SSF57501">
    <property type="entry name" value="Cystine-knot cytokines"/>
    <property type="match status" value="1"/>
</dbReference>
<dbReference type="Pfam" id="PF00688">
    <property type="entry name" value="TGFb_propeptide"/>
    <property type="match status" value="1"/>
</dbReference>
<dbReference type="EMBL" id="HBUF01064212">
    <property type="protein sequence ID" value="CAG6627079.1"/>
    <property type="molecule type" value="Transcribed_RNA"/>
</dbReference>
<dbReference type="GO" id="GO:0008083">
    <property type="term" value="F:growth factor activity"/>
    <property type="evidence" value="ECO:0007669"/>
    <property type="project" value="UniProtKB-KW"/>
</dbReference>
<dbReference type="InterPro" id="IPR001839">
    <property type="entry name" value="TGF-b_C"/>
</dbReference>
<evidence type="ECO:0000313" key="10">
    <source>
        <dbReference type="EMBL" id="CAG6627069.1"/>
    </source>
</evidence>